<sequence>MKTKPAILTLVMSAMLGFPASAQIPATGEGIGGIYAGSYLCQDGEHGVVLDIAVSEIEGRTELRIDGTLGIVPVLAGANGAFAGVAGSFTISGVLLTEPRGANTAGHLQFQHEEWLLEPEGYGSANFRGQLTRRDDGLWQITGRPLAGPASESCSDMIATRFLP</sequence>
<dbReference type="RefSeq" id="WP_148378255.1">
    <property type="nucleotide sequence ID" value="NZ_VSIY01000010.1"/>
</dbReference>
<keyword evidence="1" id="KW-0732">Signal</keyword>
<accession>A0A5D0RH90</accession>
<dbReference type="AlphaFoldDB" id="A0A5D0RH90"/>
<comment type="caution">
    <text evidence="2">The sequence shown here is derived from an EMBL/GenBank/DDBJ whole genome shotgun (WGS) entry which is preliminary data.</text>
</comment>
<feature type="signal peptide" evidence="1">
    <location>
        <begin position="1"/>
        <end position="22"/>
    </location>
</feature>
<dbReference type="EMBL" id="VSIY01000010">
    <property type="protein sequence ID" value="TYB80793.1"/>
    <property type="molecule type" value="Genomic_DNA"/>
</dbReference>
<dbReference type="Proteomes" id="UP000322080">
    <property type="component" value="Unassembled WGS sequence"/>
</dbReference>
<feature type="chain" id="PRO_5023007832" evidence="1">
    <location>
        <begin position="23"/>
        <end position="164"/>
    </location>
</feature>
<name>A0A5D0RH90_9RHOB</name>
<proteinExistence type="predicted"/>
<evidence type="ECO:0000313" key="2">
    <source>
        <dbReference type="EMBL" id="TYB80793.1"/>
    </source>
</evidence>
<evidence type="ECO:0000313" key="3">
    <source>
        <dbReference type="Proteomes" id="UP000322080"/>
    </source>
</evidence>
<reference evidence="2 3" key="1">
    <citation type="submission" date="2019-08" db="EMBL/GenBank/DDBJ databases">
        <title>Identification of a novel species of the genus Boseongicola.</title>
        <authorList>
            <person name="Zhang X.-Q."/>
        </authorList>
    </citation>
    <scope>NUCLEOTIDE SEQUENCE [LARGE SCALE GENOMIC DNA]</scope>
    <source>
        <strain evidence="2 3">HY14</strain>
    </source>
</reference>
<evidence type="ECO:0000256" key="1">
    <source>
        <dbReference type="SAM" id="SignalP"/>
    </source>
</evidence>
<organism evidence="2 3">
    <name type="scientific">Maritimibacter fusiformis</name>
    <dbReference type="NCBI Taxonomy" id="2603819"/>
    <lineage>
        <taxon>Bacteria</taxon>
        <taxon>Pseudomonadati</taxon>
        <taxon>Pseudomonadota</taxon>
        <taxon>Alphaproteobacteria</taxon>
        <taxon>Rhodobacterales</taxon>
        <taxon>Roseobacteraceae</taxon>
        <taxon>Maritimibacter</taxon>
    </lineage>
</organism>
<gene>
    <name evidence="2" type="ORF">FVF75_12140</name>
</gene>
<protein>
    <submittedName>
        <fullName evidence="2">Uncharacterized protein</fullName>
    </submittedName>
</protein>
<keyword evidence="3" id="KW-1185">Reference proteome</keyword>